<dbReference type="CDD" id="cd16105">
    <property type="entry name" value="Ubl_ASPSCR1_like"/>
    <property type="match status" value="1"/>
</dbReference>
<accession>A0A1V6TLL0</accession>
<sequence>MSAHVVVIDATARRATVKTTPSKHMTDVLQEACKKLGYNSSQYGLKHNRKQLDLSLTFRLTGLSTGAKLELVQLSRSPSVVTVALQLPESEARGVPNGRILDKFPSTTTLWLVLRKFEAGVAGNTSVRNLTARGLPSASAGDGGSARLFYEIPVLQILDRELSSFTDLQKSLAQLGINSGNILIRLSFRRTEEPIEEAMVKIGEYFKSSGDDTPAPTQNQAPVHPAEESKDQNAAQTPSKSAEHEDSEQSTLNAPAGQDGTVSHTQQPSSSLTSDRSVTVFAPPSASTPSSAQIPYNEEDYIPSVEHAKAHQRQLNQSSRNQRLLTDAEIAAKAAAEEKRRADIHEVDVKVRFPDQSQVVSKFGPTDSGKSLYGFVRSCLDSAYTGEKFGLNVFVNATPGRPGHSKSIPESEQRLIQDLGLAGRVLVNFTWANAANSTTQQRRTDLLRPELRGQAREMKIEQPPEIAEEPAAEASSSKAATSTGSGEGTKSSGLRKNGGVPKWLKLPGKK</sequence>
<feature type="compositionally biased region" description="Low complexity" evidence="1">
    <location>
        <begin position="282"/>
        <end position="292"/>
    </location>
</feature>
<feature type="region of interest" description="Disordered" evidence="1">
    <location>
        <begin position="437"/>
        <end position="510"/>
    </location>
</feature>
<name>A0A1V6TLL0_9EURO</name>
<dbReference type="EMBL" id="MLKD01000004">
    <property type="protein sequence ID" value="OQE27275.1"/>
    <property type="molecule type" value="Genomic_DNA"/>
</dbReference>
<keyword evidence="4" id="KW-1185">Reference proteome</keyword>
<dbReference type="Proteomes" id="UP000191285">
    <property type="component" value="Unassembled WGS sequence"/>
</dbReference>
<dbReference type="InterPro" id="IPR059238">
    <property type="entry name" value="UBX1_UBXN9"/>
</dbReference>
<dbReference type="InterPro" id="IPR021569">
    <property type="entry name" value="TUG-UBL1"/>
</dbReference>
<dbReference type="GO" id="GO:0012506">
    <property type="term" value="C:vesicle membrane"/>
    <property type="evidence" value="ECO:0007669"/>
    <property type="project" value="TreeGrafter"/>
</dbReference>
<proteinExistence type="predicted"/>
<evidence type="ECO:0000313" key="4">
    <source>
        <dbReference type="Proteomes" id="UP000191285"/>
    </source>
</evidence>
<dbReference type="STRING" id="303698.A0A1V6TLL0"/>
<dbReference type="SUPFAM" id="SSF54236">
    <property type="entry name" value="Ubiquitin-like"/>
    <property type="match status" value="2"/>
</dbReference>
<dbReference type="AlphaFoldDB" id="A0A1V6TLL0"/>
<dbReference type="GO" id="GO:0006886">
    <property type="term" value="P:intracellular protein transport"/>
    <property type="evidence" value="ECO:0007669"/>
    <property type="project" value="TreeGrafter"/>
</dbReference>
<dbReference type="PANTHER" id="PTHR46467">
    <property type="entry name" value="TETHER CONTAINING UBX DOMAIN FOR GLUT4"/>
    <property type="match status" value="1"/>
</dbReference>
<dbReference type="InterPro" id="IPR001012">
    <property type="entry name" value="UBX_dom"/>
</dbReference>
<dbReference type="GO" id="GO:0005737">
    <property type="term" value="C:cytoplasm"/>
    <property type="evidence" value="ECO:0007669"/>
    <property type="project" value="TreeGrafter"/>
</dbReference>
<evidence type="ECO:0000313" key="3">
    <source>
        <dbReference type="EMBL" id="OQE27275.1"/>
    </source>
</evidence>
<evidence type="ECO:0000256" key="1">
    <source>
        <dbReference type="SAM" id="MobiDB-lite"/>
    </source>
</evidence>
<dbReference type="Pfam" id="PF11470">
    <property type="entry name" value="TUG-UBL1"/>
    <property type="match status" value="1"/>
</dbReference>
<feature type="compositionally biased region" description="Basic and acidic residues" evidence="1">
    <location>
        <begin position="442"/>
        <end position="462"/>
    </location>
</feature>
<dbReference type="PANTHER" id="PTHR46467:SF1">
    <property type="entry name" value="TETHER CONTAINING UBX DOMAIN FOR GLUT4"/>
    <property type="match status" value="1"/>
</dbReference>
<feature type="compositionally biased region" description="Polar residues" evidence="1">
    <location>
        <begin position="260"/>
        <end position="277"/>
    </location>
</feature>
<protein>
    <recommendedName>
        <fullName evidence="2">UBX domain-containing protein</fullName>
    </recommendedName>
</protein>
<dbReference type="OrthoDB" id="440781at2759"/>
<comment type="caution">
    <text evidence="3">The sequence shown here is derived from an EMBL/GenBank/DDBJ whole genome shotgun (WGS) entry which is preliminary data.</text>
</comment>
<dbReference type="GO" id="GO:0005634">
    <property type="term" value="C:nucleus"/>
    <property type="evidence" value="ECO:0007669"/>
    <property type="project" value="TreeGrafter"/>
</dbReference>
<dbReference type="Gene3D" id="3.10.20.90">
    <property type="entry name" value="Phosphatidylinositol 3-kinase Catalytic Subunit, Chain A, domain 1"/>
    <property type="match status" value="1"/>
</dbReference>
<dbReference type="CDD" id="cd17075">
    <property type="entry name" value="UBX1_UBXN9"/>
    <property type="match status" value="1"/>
</dbReference>
<feature type="compositionally biased region" description="Low complexity" evidence="1">
    <location>
        <begin position="472"/>
        <end position="492"/>
    </location>
</feature>
<evidence type="ECO:0000259" key="2">
    <source>
        <dbReference type="PROSITE" id="PS50033"/>
    </source>
</evidence>
<reference evidence="4" key="1">
    <citation type="journal article" date="2017" name="Nat. Microbiol.">
        <title>Global analysis of biosynthetic gene clusters reveals vast potential of secondary metabolite production in Penicillium species.</title>
        <authorList>
            <person name="Nielsen J.C."/>
            <person name="Grijseels S."/>
            <person name="Prigent S."/>
            <person name="Ji B."/>
            <person name="Dainat J."/>
            <person name="Nielsen K.F."/>
            <person name="Frisvad J.C."/>
            <person name="Workman M."/>
            <person name="Nielsen J."/>
        </authorList>
    </citation>
    <scope>NUCLEOTIDE SEQUENCE [LARGE SCALE GENOMIC DNA]</scope>
    <source>
        <strain evidence="4">IBT 24891</strain>
    </source>
</reference>
<feature type="region of interest" description="Disordered" evidence="1">
    <location>
        <begin position="206"/>
        <end position="296"/>
    </location>
</feature>
<dbReference type="PROSITE" id="PS50033">
    <property type="entry name" value="UBX"/>
    <property type="match status" value="1"/>
</dbReference>
<gene>
    <name evidence="3" type="ORF">PENSTE_c004G06044</name>
</gene>
<dbReference type="InterPro" id="IPR029071">
    <property type="entry name" value="Ubiquitin-like_domsf"/>
</dbReference>
<organism evidence="3 4">
    <name type="scientific">Penicillium steckii</name>
    <dbReference type="NCBI Taxonomy" id="303698"/>
    <lineage>
        <taxon>Eukaryota</taxon>
        <taxon>Fungi</taxon>
        <taxon>Dikarya</taxon>
        <taxon>Ascomycota</taxon>
        <taxon>Pezizomycotina</taxon>
        <taxon>Eurotiomycetes</taxon>
        <taxon>Eurotiomycetidae</taxon>
        <taxon>Eurotiales</taxon>
        <taxon>Aspergillaceae</taxon>
        <taxon>Penicillium</taxon>
    </lineage>
</organism>
<feature type="domain" description="UBX" evidence="2">
    <location>
        <begin position="349"/>
        <end position="429"/>
    </location>
</feature>